<dbReference type="Gene3D" id="1.20.1250.20">
    <property type="entry name" value="MFS general substrate transporter like domains"/>
    <property type="match status" value="2"/>
</dbReference>
<protein>
    <submittedName>
        <fullName evidence="9">MFS transporter</fullName>
    </submittedName>
</protein>
<keyword evidence="10" id="KW-1185">Reference proteome</keyword>
<accession>A0ABT1NAX1</accession>
<organism evidence="9 10">
    <name type="scientific">Lutispora saccharofermentans</name>
    <dbReference type="NCBI Taxonomy" id="3024236"/>
    <lineage>
        <taxon>Bacteria</taxon>
        <taxon>Bacillati</taxon>
        <taxon>Bacillota</taxon>
        <taxon>Clostridia</taxon>
        <taxon>Lutisporales</taxon>
        <taxon>Lutisporaceae</taxon>
        <taxon>Lutispora</taxon>
    </lineage>
</organism>
<dbReference type="PANTHER" id="PTHR23513:SF6">
    <property type="entry name" value="MAJOR FACILITATOR SUPERFAMILY ASSOCIATED DOMAIN-CONTAINING PROTEIN"/>
    <property type="match status" value="1"/>
</dbReference>
<dbReference type="RefSeq" id="WP_255225878.1">
    <property type="nucleotide sequence ID" value="NZ_JAJEKE010000001.1"/>
</dbReference>
<evidence type="ECO:0000256" key="5">
    <source>
        <dbReference type="ARBA" id="ARBA00022989"/>
    </source>
</evidence>
<comment type="subcellular location">
    <subcellularLocation>
        <location evidence="1">Cell membrane</location>
        <topology evidence="1">Multi-pass membrane protein</topology>
    </subcellularLocation>
</comment>
<feature type="transmembrane region" description="Helical" evidence="7">
    <location>
        <begin position="175"/>
        <end position="199"/>
    </location>
</feature>
<keyword evidence="4 7" id="KW-0812">Transmembrane</keyword>
<evidence type="ECO:0000256" key="3">
    <source>
        <dbReference type="ARBA" id="ARBA00022475"/>
    </source>
</evidence>
<dbReference type="Proteomes" id="UP001651880">
    <property type="component" value="Unassembled WGS sequence"/>
</dbReference>
<feature type="domain" description="Major facilitator superfamily (MFS) profile" evidence="8">
    <location>
        <begin position="229"/>
        <end position="412"/>
    </location>
</feature>
<gene>
    <name evidence="9" type="ORF">LJD61_02390</name>
</gene>
<dbReference type="SUPFAM" id="SSF103473">
    <property type="entry name" value="MFS general substrate transporter"/>
    <property type="match status" value="1"/>
</dbReference>
<reference evidence="9 10" key="1">
    <citation type="submission" date="2021-10" db="EMBL/GenBank/DDBJ databases">
        <title>Lutispora strain m25 sp. nov., a thermophilic, non-spore-forming bacterium isolated from a lab-scale methanogenic bioreactor digesting anaerobic sludge.</title>
        <authorList>
            <person name="El Houari A."/>
            <person name="Mcdonald J."/>
        </authorList>
    </citation>
    <scope>NUCLEOTIDE SEQUENCE [LARGE SCALE GENOMIC DNA]</scope>
    <source>
        <strain evidence="10">m25</strain>
    </source>
</reference>
<dbReference type="PROSITE" id="PS50850">
    <property type="entry name" value="MFS"/>
    <property type="match status" value="1"/>
</dbReference>
<name>A0ABT1NAX1_9FIRM</name>
<comment type="caution">
    <text evidence="9">The sequence shown here is derived from an EMBL/GenBank/DDBJ whole genome shotgun (WGS) entry which is preliminary data.</text>
</comment>
<dbReference type="InterPro" id="IPR010290">
    <property type="entry name" value="TM_effector"/>
</dbReference>
<feature type="transmembrane region" description="Helical" evidence="7">
    <location>
        <begin position="385"/>
        <end position="406"/>
    </location>
</feature>
<feature type="transmembrane region" description="Helical" evidence="7">
    <location>
        <begin position="220"/>
        <end position="248"/>
    </location>
</feature>
<keyword evidence="5 7" id="KW-1133">Transmembrane helix</keyword>
<evidence type="ECO:0000256" key="6">
    <source>
        <dbReference type="ARBA" id="ARBA00023136"/>
    </source>
</evidence>
<feature type="transmembrane region" description="Helical" evidence="7">
    <location>
        <begin position="55"/>
        <end position="79"/>
    </location>
</feature>
<dbReference type="InterPro" id="IPR036259">
    <property type="entry name" value="MFS_trans_sf"/>
</dbReference>
<dbReference type="InterPro" id="IPR020846">
    <property type="entry name" value="MFS_dom"/>
</dbReference>
<evidence type="ECO:0000259" key="8">
    <source>
        <dbReference type="PROSITE" id="PS50850"/>
    </source>
</evidence>
<dbReference type="EMBL" id="JAJEKE010000001">
    <property type="protein sequence ID" value="MCQ1528398.1"/>
    <property type="molecule type" value="Genomic_DNA"/>
</dbReference>
<evidence type="ECO:0000313" key="10">
    <source>
        <dbReference type="Proteomes" id="UP001651880"/>
    </source>
</evidence>
<evidence type="ECO:0000256" key="4">
    <source>
        <dbReference type="ARBA" id="ARBA00022692"/>
    </source>
</evidence>
<feature type="transmembrane region" description="Helical" evidence="7">
    <location>
        <begin position="326"/>
        <end position="345"/>
    </location>
</feature>
<feature type="transmembrane region" description="Helical" evidence="7">
    <location>
        <begin position="268"/>
        <end position="287"/>
    </location>
</feature>
<dbReference type="Pfam" id="PF05977">
    <property type="entry name" value="MFS_3"/>
    <property type="match status" value="1"/>
</dbReference>
<feature type="transmembrane region" description="Helical" evidence="7">
    <location>
        <begin position="357"/>
        <end position="379"/>
    </location>
</feature>
<dbReference type="PANTHER" id="PTHR23513">
    <property type="entry name" value="INTEGRAL MEMBRANE EFFLUX PROTEIN-RELATED"/>
    <property type="match status" value="1"/>
</dbReference>
<feature type="transmembrane region" description="Helical" evidence="7">
    <location>
        <begin position="299"/>
        <end position="320"/>
    </location>
</feature>
<evidence type="ECO:0000256" key="2">
    <source>
        <dbReference type="ARBA" id="ARBA00022448"/>
    </source>
</evidence>
<keyword evidence="3" id="KW-1003">Cell membrane</keyword>
<evidence type="ECO:0000256" key="1">
    <source>
        <dbReference type="ARBA" id="ARBA00004651"/>
    </source>
</evidence>
<sequence>MELSGVETEKRGYRALLQYKDFLKIWAGNTISRFGDAIDSIAFLWMVYKMTGSTLMMGTVMAVNAAPAVLFGMPAGVLVDRMDKKKVMIITDLLRGITTALMAFLYISGMISLWHLYVLTFINSFCEVFASPARASVMQVLVDKKHYLPANSLRQASSSAAEIAGTAVAAVVMGYIGIGAAILIDSATFFLSSFTAIIAKIDIISNKNEPLNMKQFYFEFVEGVTVIKSNIILLVSLTMACLVNLVLAPFNVLLPEYSDKILTAGEKGMSLVLMSFTVGMIAGSLVIGQIGDRFKRSTLIIAGFLGLGIGMMSFGFISYIGLACAAAGVTGVFIPIISAGSMTLMQESTPVDKMGRVMATTSTLCLLGLPLGYAVSGILASGINILTTFKFVGVLIILISIPPIFIKQFRQH</sequence>
<keyword evidence="2" id="KW-0813">Transport</keyword>
<keyword evidence="6 7" id="KW-0472">Membrane</keyword>
<evidence type="ECO:0000313" key="9">
    <source>
        <dbReference type="EMBL" id="MCQ1528398.1"/>
    </source>
</evidence>
<feature type="transmembrane region" description="Helical" evidence="7">
    <location>
        <begin position="100"/>
        <end position="122"/>
    </location>
</feature>
<dbReference type="CDD" id="cd06173">
    <property type="entry name" value="MFS_MefA_like"/>
    <property type="match status" value="1"/>
</dbReference>
<evidence type="ECO:0000256" key="7">
    <source>
        <dbReference type="SAM" id="Phobius"/>
    </source>
</evidence>
<proteinExistence type="predicted"/>